<evidence type="ECO:0000256" key="7">
    <source>
        <dbReference type="ARBA" id="ARBA00093797"/>
    </source>
</evidence>
<evidence type="ECO:0000313" key="10">
    <source>
        <dbReference type="Proteomes" id="UP000018895"/>
    </source>
</evidence>
<dbReference type="OrthoDB" id="2353131at2"/>
<feature type="region of interest" description="Disordered" evidence="8">
    <location>
        <begin position="89"/>
        <end position="120"/>
    </location>
</feature>
<comment type="subcellular location">
    <subcellularLocation>
        <location evidence="1">Cytoplasm</location>
        <location evidence="1">Cytosol</location>
    </subcellularLocation>
</comment>
<keyword evidence="9" id="KW-0969">Cilium</keyword>
<dbReference type="InterPro" id="IPR008622">
    <property type="entry name" value="FliT"/>
</dbReference>
<evidence type="ECO:0000256" key="6">
    <source>
        <dbReference type="ARBA" id="ARBA00093785"/>
    </source>
</evidence>
<name>W4QHH5_9BACI</name>
<keyword evidence="9" id="KW-0966">Cell projection</keyword>
<keyword evidence="3" id="KW-1005">Bacterial flagellum biogenesis</keyword>
<comment type="function">
    <text evidence="5">May act as an export chaperone for the filament capping protein FliD.</text>
</comment>
<organism evidence="9 10">
    <name type="scientific">Halalkalibacter hemicellulosilyticusJCM 9152</name>
    <dbReference type="NCBI Taxonomy" id="1236971"/>
    <lineage>
        <taxon>Bacteria</taxon>
        <taxon>Bacillati</taxon>
        <taxon>Bacillota</taxon>
        <taxon>Bacilli</taxon>
        <taxon>Bacillales</taxon>
        <taxon>Bacillaceae</taxon>
        <taxon>Halalkalibacter</taxon>
    </lineage>
</organism>
<dbReference type="Pfam" id="PF05400">
    <property type="entry name" value="FliT"/>
    <property type="match status" value="1"/>
</dbReference>
<keyword evidence="9" id="KW-0282">Flagellum</keyword>
<dbReference type="RefSeq" id="WP_035345390.1">
    <property type="nucleotide sequence ID" value="NZ_BAUU01000021.1"/>
</dbReference>
<evidence type="ECO:0000256" key="3">
    <source>
        <dbReference type="ARBA" id="ARBA00022795"/>
    </source>
</evidence>
<keyword evidence="2" id="KW-0963">Cytoplasm</keyword>
<comment type="similarity">
    <text evidence="6">Belongs to the bacillales FliT family.</text>
</comment>
<evidence type="ECO:0000256" key="5">
    <source>
        <dbReference type="ARBA" id="ARBA00093765"/>
    </source>
</evidence>
<evidence type="ECO:0000256" key="2">
    <source>
        <dbReference type="ARBA" id="ARBA00022490"/>
    </source>
</evidence>
<keyword evidence="4" id="KW-0143">Chaperone</keyword>
<gene>
    <name evidence="9" type="ORF">JCM9152_3030</name>
</gene>
<proteinExistence type="inferred from homology"/>
<evidence type="ECO:0000256" key="4">
    <source>
        <dbReference type="ARBA" id="ARBA00023186"/>
    </source>
</evidence>
<dbReference type="EMBL" id="BAUU01000021">
    <property type="protein sequence ID" value="GAE31555.1"/>
    <property type="molecule type" value="Genomic_DNA"/>
</dbReference>
<keyword evidence="10" id="KW-1185">Reference proteome</keyword>
<accession>W4QHH5</accession>
<evidence type="ECO:0000313" key="9">
    <source>
        <dbReference type="EMBL" id="GAE31555.1"/>
    </source>
</evidence>
<dbReference type="Proteomes" id="UP000018895">
    <property type="component" value="Unassembled WGS sequence"/>
</dbReference>
<evidence type="ECO:0000256" key="1">
    <source>
        <dbReference type="ARBA" id="ARBA00004514"/>
    </source>
</evidence>
<dbReference type="STRING" id="1236971.JCM9152_3030"/>
<evidence type="ECO:0000256" key="8">
    <source>
        <dbReference type="SAM" id="MobiDB-lite"/>
    </source>
</evidence>
<protein>
    <recommendedName>
        <fullName evidence="7">Flagellar protein FliT</fullName>
    </recommendedName>
</protein>
<comment type="caution">
    <text evidence="9">The sequence shown here is derived from an EMBL/GenBank/DDBJ whole genome shotgun (WGS) entry which is preliminary data.</text>
</comment>
<reference evidence="9" key="1">
    <citation type="journal article" date="2014" name="Genome Announc.">
        <title>Draft Genome Sequences of Three Alkaliphilic Bacillus Strains, Bacillus wakoensis JCM 9140T, Bacillus akibai JCM 9157T, and Bacillus hemicellulosilyticus JCM 9152T.</title>
        <authorList>
            <person name="Yuki M."/>
            <person name="Oshima K."/>
            <person name="Suda W."/>
            <person name="Oshida Y."/>
            <person name="Kitamura K."/>
            <person name="Iida T."/>
            <person name="Hattori M."/>
            <person name="Ohkuma M."/>
        </authorList>
    </citation>
    <scope>NUCLEOTIDE SEQUENCE [LARGE SCALE GENOMIC DNA]</scope>
    <source>
        <strain evidence="9">JCM 9152</strain>
    </source>
</reference>
<dbReference type="AlphaFoldDB" id="W4QHH5"/>
<sequence>MSVIKKNHEESQTLLTFLKTDLPEDPDKRDQFISELETKLDVREALIKQIDRPPVTDDEKELAKEIIMMNEEISELLASKNREIQRDIEQTKRKKQTGRKYDNPYDGPTSEGIFFDKRGV</sequence>